<dbReference type="OrthoDB" id="6636843at2"/>
<keyword evidence="3 6" id="KW-0560">Oxidoreductase</keyword>
<dbReference type="Pfam" id="PF03055">
    <property type="entry name" value="RPE65"/>
    <property type="match status" value="1"/>
</dbReference>
<dbReference type="EC" id="1.13.11.-" evidence="6"/>
<name>A0A1G9NPZ7_9ACTN</name>
<feature type="binding site" evidence="5">
    <location>
        <position position="158"/>
    </location>
    <ligand>
        <name>Fe cation</name>
        <dbReference type="ChEBI" id="CHEBI:24875"/>
        <note>catalytic</note>
    </ligand>
</feature>
<comment type="cofactor">
    <cofactor evidence="5 6">
        <name>Fe(2+)</name>
        <dbReference type="ChEBI" id="CHEBI:29033"/>
    </cofactor>
    <text evidence="5 6">Binds 1 Fe(2+) ion per subunit.</text>
</comment>
<evidence type="ECO:0000256" key="6">
    <source>
        <dbReference type="RuleBase" id="RU364048"/>
    </source>
</evidence>
<dbReference type="Proteomes" id="UP000198680">
    <property type="component" value="Unassembled WGS sequence"/>
</dbReference>
<evidence type="ECO:0000256" key="5">
    <source>
        <dbReference type="PIRSR" id="PIRSR604294-1"/>
    </source>
</evidence>
<reference evidence="8" key="1">
    <citation type="submission" date="2016-10" db="EMBL/GenBank/DDBJ databases">
        <authorList>
            <person name="Varghese N."/>
            <person name="Submissions S."/>
        </authorList>
    </citation>
    <scope>NUCLEOTIDE SEQUENCE [LARGE SCALE GENOMIC DNA]</scope>
    <source>
        <strain evidence="8">DSM 45419</strain>
    </source>
</reference>
<keyword evidence="8" id="KW-1185">Reference proteome</keyword>
<dbReference type="GO" id="GO:0016121">
    <property type="term" value="P:carotene catabolic process"/>
    <property type="evidence" value="ECO:0007669"/>
    <property type="project" value="TreeGrafter"/>
</dbReference>
<dbReference type="RefSeq" id="WP_091214912.1">
    <property type="nucleotide sequence ID" value="NZ_FNHE01000002.1"/>
</dbReference>
<evidence type="ECO:0000256" key="2">
    <source>
        <dbReference type="ARBA" id="ARBA00022723"/>
    </source>
</evidence>
<evidence type="ECO:0000313" key="8">
    <source>
        <dbReference type="Proteomes" id="UP000198680"/>
    </source>
</evidence>
<keyword evidence="2 5" id="KW-0479">Metal-binding</keyword>
<keyword evidence="6 7" id="KW-0223">Dioxygenase</keyword>
<proteinExistence type="inferred from homology"/>
<dbReference type="PANTHER" id="PTHR10543">
    <property type="entry name" value="BETA-CAROTENE DIOXYGENASE"/>
    <property type="match status" value="1"/>
</dbReference>
<dbReference type="InterPro" id="IPR004294">
    <property type="entry name" value="Carotenoid_Oase"/>
</dbReference>
<organism evidence="7 8">
    <name type="scientific">Geodermatophilus siccatus</name>
    <dbReference type="NCBI Taxonomy" id="1137991"/>
    <lineage>
        <taxon>Bacteria</taxon>
        <taxon>Bacillati</taxon>
        <taxon>Actinomycetota</taxon>
        <taxon>Actinomycetes</taxon>
        <taxon>Geodermatophilales</taxon>
        <taxon>Geodermatophilaceae</taxon>
        <taxon>Geodermatophilus</taxon>
    </lineage>
</organism>
<feature type="binding site" evidence="5">
    <location>
        <position position="454"/>
    </location>
    <ligand>
        <name>Fe cation</name>
        <dbReference type="ChEBI" id="CHEBI:24875"/>
        <note>catalytic</note>
    </ligand>
</feature>
<dbReference type="EMBL" id="FNHE01000002">
    <property type="protein sequence ID" value="SDL88652.1"/>
    <property type="molecule type" value="Genomic_DNA"/>
</dbReference>
<evidence type="ECO:0000313" key="7">
    <source>
        <dbReference type="EMBL" id="SDL88652.1"/>
    </source>
</evidence>
<evidence type="ECO:0000256" key="3">
    <source>
        <dbReference type="ARBA" id="ARBA00023002"/>
    </source>
</evidence>
<feature type="binding site" evidence="5">
    <location>
        <position position="206"/>
    </location>
    <ligand>
        <name>Fe cation</name>
        <dbReference type="ChEBI" id="CHEBI:24875"/>
        <note>catalytic</note>
    </ligand>
</feature>
<dbReference type="STRING" id="1137991.SAMN05660642_01135"/>
<comment type="similarity">
    <text evidence="1 6">Belongs to the carotenoid oxygenase family.</text>
</comment>
<dbReference type="PANTHER" id="PTHR10543:SF89">
    <property type="entry name" value="CAROTENOID 9,10(9',10')-CLEAVAGE DIOXYGENASE 1"/>
    <property type="match status" value="1"/>
</dbReference>
<evidence type="ECO:0000256" key="1">
    <source>
        <dbReference type="ARBA" id="ARBA00006787"/>
    </source>
</evidence>
<dbReference type="GO" id="GO:0010436">
    <property type="term" value="F:carotenoid dioxygenase activity"/>
    <property type="evidence" value="ECO:0007669"/>
    <property type="project" value="TreeGrafter"/>
</dbReference>
<sequence length="461" mass="50286">MPDHPMLDAGRFLEGPFAPVTEEVTAFDLPVTGTLPPELHGRYLRNGPNPLGLDDPVQHWFVGPGMVHGVRLRDGRAEWYRNRWVRSRQVAEALGERWAGGPVHAGMDFAANTHVIAHAGRTLATVEAGALPYELTDELDTVGPCDFAGTLPGGYAAHTKLDQRTGELHAVAYFWGWDHVQHVVVGPDGRVSSTTDVPVADGPMMHDFALTERHVVLLDLPVTFSMAAAAAGSSLPYRWDPEHQARVGLLPREGTAREVRWFEVDPCWVFHTLNAYDDGDRVVVDLCRYAGSYDLSALSGQGPLTLDRWTVDPARGRVGRECLDDRPQELPRTDERVVSRPHRYGYSAVTAEVSRATVQMDGTFADDAFADALLKHDLATGGVEVHRFGRGVTVGEAVFAPSAPDAAEDEGYVLAFVHDPDRGATDLVVLAAQDFTGAPVARVHLPVRVPLGFHGSWVADR</sequence>
<protein>
    <recommendedName>
        <fullName evidence="6">Dioxygenase</fullName>
        <ecNumber evidence="6">1.13.11.-</ecNumber>
    </recommendedName>
</protein>
<gene>
    <name evidence="7" type="ORF">SAMN05660642_01135</name>
</gene>
<evidence type="ECO:0000256" key="4">
    <source>
        <dbReference type="ARBA" id="ARBA00023004"/>
    </source>
</evidence>
<dbReference type="GO" id="GO:0046872">
    <property type="term" value="F:metal ion binding"/>
    <property type="evidence" value="ECO:0007669"/>
    <property type="project" value="UniProtKB-KW"/>
</dbReference>
<dbReference type="AlphaFoldDB" id="A0A1G9NPZ7"/>
<keyword evidence="4 5" id="KW-0408">Iron</keyword>
<feature type="binding site" evidence="5">
    <location>
        <position position="271"/>
    </location>
    <ligand>
        <name>Fe cation</name>
        <dbReference type="ChEBI" id="CHEBI:24875"/>
        <note>catalytic</note>
    </ligand>
</feature>
<accession>A0A1G9NPZ7</accession>